<evidence type="ECO:0000313" key="2">
    <source>
        <dbReference type="EMBL" id="BDU78738.1"/>
    </source>
</evidence>
<evidence type="ECO:0000256" key="1">
    <source>
        <dbReference type="SAM" id="SignalP"/>
    </source>
</evidence>
<keyword evidence="3" id="KW-1185">Reference proteome</keyword>
<dbReference type="EMBL" id="AP027081">
    <property type="protein sequence ID" value="BDU78738.1"/>
    <property type="molecule type" value="Genomic_DNA"/>
</dbReference>
<name>A0AA48HIC0_9BACT</name>
<evidence type="ECO:0000313" key="3">
    <source>
        <dbReference type="Proteomes" id="UP001228113"/>
    </source>
</evidence>
<feature type="signal peptide" evidence="1">
    <location>
        <begin position="1"/>
        <end position="27"/>
    </location>
</feature>
<keyword evidence="1" id="KW-0732">Signal</keyword>
<proteinExistence type="predicted"/>
<feature type="chain" id="PRO_5041318841" evidence="1">
    <location>
        <begin position="28"/>
        <end position="209"/>
    </location>
</feature>
<accession>A0AA48HIC0</accession>
<reference evidence="2" key="1">
    <citation type="journal article" date="2023" name="Int. J. Syst. Evol. Microbiol.">
        <title>Mesoterricola silvestris gen. nov., sp. nov., Mesoterricola sediminis sp. nov., Geothrix oryzae sp. nov., Geothrix edaphica sp. nov., Geothrix rubra sp. nov., and Geothrix limicola sp. nov., six novel members of Acidobacteriota isolated from soils.</title>
        <authorList>
            <person name="Itoh H."/>
            <person name="Sugisawa Y."/>
            <person name="Mise K."/>
            <person name="Xu Z."/>
            <person name="Kuniyasu M."/>
            <person name="Ushijima N."/>
            <person name="Kawano K."/>
            <person name="Kobayashi E."/>
            <person name="Shiratori Y."/>
            <person name="Masuda Y."/>
            <person name="Senoo K."/>
        </authorList>
    </citation>
    <scope>NUCLEOTIDE SEQUENCE</scope>
    <source>
        <strain evidence="2">W786</strain>
    </source>
</reference>
<dbReference type="PROSITE" id="PS51257">
    <property type="entry name" value="PROKAR_LIPOPROTEIN"/>
    <property type="match status" value="1"/>
</dbReference>
<organism evidence="2 3">
    <name type="scientific">Mesoterricola sediminis</name>
    <dbReference type="NCBI Taxonomy" id="2927980"/>
    <lineage>
        <taxon>Bacteria</taxon>
        <taxon>Pseudomonadati</taxon>
        <taxon>Acidobacteriota</taxon>
        <taxon>Holophagae</taxon>
        <taxon>Holophagales</taxon>
        <taxon>Holophagaceae</taxon>
        <taxon>Mesoterricola</taxon>
    </lineage>
</organism>
<dbReference type="Proteomes" id="UP001228113">
    <property type="component" value="Chromosome"/>
</dbReference>
<gene>
    <name evidence="2" type="ORF">METESE_36960</name>
</gene>
<sequence>MTCRPFSLLMPGLVLAGCLAATSPAQAQVPQLLVELPLSAPDKAKDYAQATDISVTLTVHHQDQKGKDGLLSTRPLVAGLPGTFTKRDGQVFLNALSFIHEDFSKLKNRSGAYGGQVFSEEEFDSVRAELGKRAGTPGTVSLLAMVHYTYHGKPAVEFTINTPIGPFGEAKALFDRWFQEDMLIHSEAGAGTPVAKISFLGSELRKAHL</sequence>
<dbReference type="AlphaFoldDB" id="A0AA48HIC0"/>
<protein>
    <submittedName>
        <fullName evidence="2">Uncharacterized protein</fullName>
    </submittedName>
</protein>
<dbReference type="KEGG" id="msea:METESE_36960"/>